<keyword evidence="2" id="KW-0812">Transmembrane</keyword>
<dbReference type="OrthoDB" id="3261242at2"/>
<evidence type="ECO:0000256" key="2">
    <source>
        <dbReference type="SAM" id="Phobius"/>
    </source>
</evidence>
<keyword evidence="2" id="KW-0472">Membrane</keyword>
<feature type="transmembrane region" description="Helical" evidence="2">
    <location>
        <begin position="33"/>
        <end position="53"/>
    </location>
</feature>
<gene>
    <name evidence="3" type="ORF">SAMN04487766_12213</name>
</gene>
<feature type="compositionally biased region" description="Low complexity" evidence="1">
    <location>
        <begin position="104"/>
        <end position="115"/>
    </location>
</feature>
<accession>A0A1H0A5X6</accession>
<feature type="transmembrane region" description="Helical" evidence="2">
    <location>
        <begin position="128"/>
        <end position="150"/>
    </location>
</feature>
<evidence type="ECO:0000313" key="4">
    <source>
        <dbReference type="Proteomes" id="UP000199671"/>
    </source>
</evidence>
<dbReference type="AlphaFoldDB" id="A0A1H0A5X6"/>
<evidence type="ECO:0000256" key="1">
    <source>
        <dbReference type="SAM" id="MobiDB-lite"/>
    </source>
</evidence>
<dbReference type="EMBL" id="FNHU01000022">
    <property type="protein sequence ID" value="SDN28958.1"/>
    <property type="molecule type" value="Genomic_DNA"/>
</dbReference>
<sequence>MSEPAHRPSPAPTSAEVPQWVNDLVPIAEYARALLRADAPALLVAVVVVLAIPQLVVHPAPWVAAVCVALGGFIALRHGGRARAAADASTGGTRAAAPRSASEGRPGAPRADAGAAAGGLRPGARTGALLAVLDLLLTATGLAALAGLTLAGADRALLVAAAGAATGLAAGIGASAVMELMGRRSNGAVAVVVVAVIAVVAYGFARLAPTWWWVLGLAIGADAAGLLALRAGVRNDRRAARPADDV</sequence>
<protein>
    <submittedName>
        <fullName evidence="3">Uncharacterized protein</fullName>
    </submittedName>
</protein>
<feature type="transmembrane region" description="Helical" evidence="2">
    <location>
        <begin position="211"/>
        <end position="229"/>
    </location>
</feature>
<feature type="transmembrane region" description="Helical" evidence="2">
    <location>
        <begin position="156"/>
        <end position="176"/>
    </location>
</feature>
<feature type="transmembrane region" description="Helical" evidence="2">
    <location>
        <begin position="188"/>
        <end position="205"/>
    </location>
</feature>
<dbReference type="RefSeq" id="WP_092613051.1">
    <property type="nucleotide sequence ID" value="NZ_FNHU01000022.1"/>
</dbReference>
<proteinExistence type="predicted"/>
<organism evidence="3 4">
    <name type="scientific">Actinomyces ruminicola</name>
    <dbReference type="NCBI Taxonomy" id="332524"/>
    <lineage>
        <taxon>Bacteria</taxon>
        <taxon>Bacillati</taxon>
        <taxon>Actinomycetota</taxon>
        <taxon>Actinomycetes</taxon>
        <taxon>Actinomycetales</taxon>
        <taxon>Actinomycetaceae</taxon>
        <taxon>Actinomyces</taxon>
    </lineage>
</organism>
<feature type="region of interest" description="Disordered" evidence="1">
    <location>
        <begin position="87"/>
        <end position="118"/>
    </location>
</feature>
<feature type="transmembrane region" description="Helical" evidence="2">
    <location>
        <begin position="59"/>
        <end position="76"/>
    </location>
</feature>
<name>A0A1H0A5X6_9ACTO</name>
<evidence type="ECO:0000313" key="3">
    <source>
        <dbReference type="EMBL" id="SDN28958.1"/>
    </source>
</evidence>
<reference evidence="3 4" key="1">
    <citation type="submission" date="2016-10" db="EMBL/GenBank/DDBJ databases">
        <authorList>
            <person name="de Groot N.N."/>
        </authorList>
    </citation>
    <scope>NUCLEOTIDE SEQUENCE [LARGE SCALE GENOMIC DNA]</scope>
    <source>
        <strain evidence="3 4">KPR-7B</strain>
    </source>
</reference>
<dbReference type="Proteomes" id="UP000199671">
    <property type="component" value="Unassembled WGS sequence"/>
</dbReference>
<feature type="compositionally biased region" description="Low complexity" evidence="1">
    <location>
        <begin position="87"/>
        <end position="97"/>
    </location>
</feature>
<keyword evidence="2" id="KW-1133">Transmembrane helix</keyword>